<feature type="transmembrane region" description="Helical" evidence="10">
    <location>
        <begin position="191"/>
        <end position="212"/>
    </location>
</feature>
<keyword evidence="7" id="KW-0869">Chloride channel</keyword>
<gene>
    <name evidence="11" type="ORF">D3273_14420</name>
</gene>
<feature type="transmembrane region" description="Helical" evidence="10">
    <location>
        <begin position="304"/>
        <end position="324"/>
    </location>
</feature>
<dbReference type="Pfam" id="PF00654">
    <property type="entry name" value="Voltage_CLC"/>
    <property type="match status" value="1"/>
</dbReference>
<evidence type="ECO:0000256" key="1">
    <source>
        <dbReference type="ARBA" id="ARBA00004141"/>
    </source>
</evidence>
<keyword evidence="9" id="KW-0407">Ion channel</keyword>
<dbReference type="InterPro" id="IPR001807">
    <property type="entry name" value="ClC"/>
</dbReference>
<feature type="transmembrane region" description="Helical" evidence="10">
    <location>
        <begin position="159"/>
        <end position="184"/>
    </location>
</feature>
<dbReference type="InterPro" id="IPR014743">
    <property type="entry name" value="Cl-channel_core"/>
</dbReference>
<keyword evidence="6 10" id="KW-0472">Membrane</keyword>
<feature type="transmembrane region" description="Helical" evidence="10">
    <location>
        <begin position="109"/>
        <end position="129"/>
    </location>
</feature>
<feature type="transmembrane region" description="Helical" evidence="10">
    <location>
        <begin position="232"/>
        <end position="254"/>
    </location>
</feature>
<evidence type="ECO:0000256" key="9">
    <source>
        <dbReference type="ARBA" id="ARBA00023303"/>
    </source>
</evidence>
<dbReference type="AlphaFoldDB" id="A0A4Q2U637"/>
<keyword evidence="12" id="KW-1185">Reference proteome</keyword>
<dbReference type="PRINTS" id="PR00762">
    <property type="entry name" value="CLCHANNEL"/>
</dbReference>
<dbReference type="Gene3D" id="1.10.3080.10">
    <property type="entry name" value="Clc chloride channel"/>
    <property type="match status" value="1"/>
</dbReference>
<evidence type="ECO:0000256" key="4">
    <source>
        <dbReference type="ARBA" id="ARBA00022989"/>
    </source>
</evidence>
<keyword evidence="8" id="KW-0868">Chloride</keyword>
<evidence type="ECO:0000256" key="6">
    <source>
        <dbReference type="ARBA" id="ARBA00023136"/>
    </source>
</evidence>
<keyword evidence="5" id="KW-0406">Ion transport</keyword>
<feature type="transmembrane region" description="Helical" evidence="10">
    <location>
        <begin position="17"/>
        <end position="41"/>
    </location>
</feature>
<dbReference type="SUPFAM" id="SSF81340">
    <property type="entry name" value="Clc chloride channel"/>
    <property type="match status" value="1"/>
</dbReference>
<keyword evidence="3 10" id="KW-0812">Transmembrane</keyword>
<accession>A0A4Q2U637</accession>
<proteinExistence type="predicted"/>
<evidence type="ECO:0000256" key="5">
    <source>
        <dbReference type="ARBA" id="ARBA00023065"/>
    </source>
</evidence>
<reference evidence="11 12" key="2">
    <citation type="submission" date="2019-02" db="EMBL/GenBank/DDBJ databases">
        <title>'Lichenibacterium ramalinii' gen. nov. sp. nov., 'Lichenibacterium minor' gen. nov. sp. nov.</title>
        <authorList>
            <person name="Pankratov T."/>
        </authorList>
    </citation>
    <scope>NUCLEOTIDE SEQUENCE [LARGE SCALE GENOMIC DNA]</scope>
    <source>
        <strain evidence="11 12">RmlP026</strain>
    </source>
</reference>
<dbReference type="RefSeq" id="WP_129227591.1">
    <property type="nucleotide sequence ID" value="NZ_QYBB01000015.1"/>
</dbReference>
<feature type="transmembrane region" description="Helical" evidence="10">
    <location>
        <begin position="395"/>
        <end position="413"/>
    </location>
</feature>
<keyword evidence="4 10" id="KW-1133">Transmembrane helix</keyword>
<dbReference type="InterPro" id="IPR050368">
    <property type="entry name" value="ClC-type_chloride_channel"/>
</dbReference>
<dbReference type="GO" id="GO:0005254">
    <property type="term" value="F:chloride channel activity"/>
    <property type="evidence" value="ECO:0007669"/>
    <property type="project" value="UniProtKB-KW"/>
</dbReference>
<dbReference type="EMBL" id="QYBB01000015">
    <property type="protein sequence ID" value="RYC31308.1"/>
    <property type="molecule type" value="Genomic_DNA"/>
</dbReference>
<evidence type="ECO:0000313" key="11">
    <source>
        <dbReference type="EMBL" id="RYC31308.1"/>
    </source>
</evidence>
<keyword evidence="2" id="KW-0813">Transport</keyword>
<dbReference type="PANTHER" id="PTHR43427">
    <property type="entry name" value="CHLORIDE CHANNEL PROTEIN CLC-E"/>
    <property type="match status" value="1"/>
</dbReference>
<dbReference type="Proteomes" id="UP000290759">
    <property type="component" value="Unassembled WGS sequence"/>
</dbReference>
<evidence type="ECO:0000256" key="7">
    <source>
        <dbReference type="ARBA" id="ARBA00023173"/>
    </source>
</evidence>
<comment type="caution">
    <text evidence="11">The sequence shown here is derived from an EMBL/GenBank/DDBJ whole genome shotgun (WGS) entry which is preliminary data.</text>
</comment>
<dbReference type="PANTHER" id="PTHR43427:SF6">
    <property type="entry name" value="CHLORIDE CHANNEL PROTEIN CLC-E"/>
    <property type="match status" value="1"/>
</dbReference>
<feature type="transmembrane region" description="Helical" evidence="10">
    <location>
        <begin position="331"/>
        <end position="353"/>
    </location>
</feature>
<feature type="transmembrane region" description="Helical" evidence="10">
    <location>
        <begin position="266"/>
        <end position="284"/>
    </location>
</feature>
<comment type="subcellular location">
    <subcellularLocation>
        <location evidence="1">Membrane</location>
        <topology evidence="1">Multi-pass membrane protein</topology>
    </subcellularLocation>
</comment>
<reference evidence="11 12" key="1">
    <citation type="submission" date="2018-12" db="EMBL/GenBank/DDBJ databases">
        <authorList>
            <person name="Grouzdev D.S."/>
            <person name="Krutkina M.S."/>
        </authorList>
    </citation>
    <scope>NUCLEOTIDE SEQUENCE [LARGE SCALE GENOMIC DNA]</scope>
    <source>
        <strain evidence="11 12">RmlP026</strain>
    </source>
</reference>
<name>A0A4Q2U637_9HYPH</name>
<evidence type="ECO:0000256" key="8">
    <source>
        <dbReference type="ARBA" id="ARBA00023214"/>
    </source>
</evidence>
<protein>
    <recommendedName>
        <fullName evidence="13">Chloride channel protein</fullName>
    </recommendedName>
</protein>
<evidence type="ECO:0008006" key="13">
    <source>
        <dbReference type="Google" id="ProtNLM"/>
    </source>
</evidence>
<evidence type="ECO:0000256" key="3">
    <source>
        <dbReference type="ARBA" id="ARBA00022692"/>
    </source>
</evidence>
<sequence>MSATPQPNASGDDGLGWRFWCLVPVTGIAAGLAVGLLVLLLHAVQRLAWGEGDAGFLRAVEAASPAQRVGVLALGGLVAGLGRLAIRHEGTHAGGFTAAIWFRAGRLPFWPTLSQAVLSIVVVGLGASLGREAAPKQAGAAFGSLFAGRAGLSPSHRRLLAAFGAGAGIAAVYDVPLGGALFALEVLLGSVSLPLIAPAALTASLGTAVSWLMLPDKPTYAVPAYGTTAGLVAFALLFGPVAGALSAFYVRLIARADRTKPSGRGTVLTPLVVFAALGMASLAVPQLLGNGKDMVQLAFTGEAAPLALLLVALLKPLATAACLGSEAPGGLFTPTIAFGAALGGLAGAGWGLVWPGAPAGAFALVGAAAVLAATTKGPASAVVLMLELTRTLDTAIVPVLLAVGGAMLVARFLEPRSIYACRIHDGMRRAEEAGAPAISAAARYPDLLRLLALGGAVPRVVGEHGEDVGEVSAERALHPRRDDGPLATAAAGDFVLRQVRG</sequence>
<evidence type="ECO:0000256" key="2">
    <source>
        <dbReference type="ARBA" id="ARBA00022448"/>
    </source>
</evidence>
<dbReference type="GO" id="GO:0034707">
    <property type="term" value="C:chloride channel complex"/>
    <property type="evidence" value="ECO:0007669"/>
    <property type="project" value="UniProtKB-KW"/>
</dbReference>
<evidence type="ECO:0000313" key="12">
    <source>
        <dbReference type="Proteomes" id="UP000290759"/>
    </source>
</evidence>
<organism evidence="11 12">
    <name type="scientific">Lichenibacterium minor</name>
    <dbReference type="NCBI Taxonomy" id="2316528"/>
    <lineage>
        <taxon>Bacteria</taxon>
        <taxon>Pseudomonadati</taxon>
        <taxon>Pseudomonadota</taxon>
        <taxon>Alphaproteobacteria</taxon>
        <taxon>Hyphomicrobiales</taxon>
        <taxon>Lichenihabitantaceae</taxon>
        <taxon>Lichenibacterium</taxon>
    </lineage>
</organism>
<dbReference type="OrthoDB" id="3261015at2"/>
<evidence type="ECO:0000256" key="10">
    <source>
        <dbReference type="SAM" id="Phobius"/>
    </source>
</evidence>